<evidence type="ECO:0000256" key="4">
    <source>
        <dbReference type="ARBA" id="ARBA00013115"/>
    </source>
</evidence>
<gene>
    <name evidence="10" type="ORF">AA314_01725</name>
    <name evidence="11" type="ORF">ATI61_104493</name>
</gene>
<evidence type="ECO:0000313" key="12">
    <source>
        <dbReference type="Proteomes" id="UP000035579"/>
    </source>
</evidence>
<evidence type="ECO:0000313" key="10">
    <source>
        <dbReference type="EMBL" id="AKJ00099.1"/>
    </source>
</evidence>
<organism evidence="10 12">
    <name type="scientific">Archangium gephyra</name>
    <dbReference type="NCBI Taxonomy" id="48"/>
    <lineage>
        <taxon>Bacteria</taxon>
        <taxon>Pseudomonadati</taxon>
        <taxon>Myxococcota</taxon>
        <taxon>Myxococcia</taxon>
        <taxon>Myxococcales</taxon>
        <taxon>Cystobacterineae</taxon>
        <taxon>Archangiaceae</taxon>
        <taxon>Archangium</taxon>
    </lineage>
</organism>
<dbReference type="RefSeq" id="WP_053066221.1">
    <property type="nucleotide sequence ID" value="NZ_CP011509.1"/>
</dbReference>
<dbReference type="PANTHER" id="PTHR36175">
    <property type="entry name" value="CYANOPHYCINASE"/>
    <property type="match status" value="1"/>
</dbReference>
<evidence type="ECO:0000256" key="5">
    <source>
        <dbReference type="ARBA" id="ARBA00015719"/>
    </source>
</evidence>
<accession>A0AAC8Q3Z6</accession>
<evidence type="ECO:0000313" key="13">
    <source>
        <dbReference type="Proteomes" id="UP000256345"/>
    </source>
</evidence>
<evidence type="ECO:0000256" key="7">
    <source>
        <dbReference type="ARBA" id="ARBA00022801"/>
    </source>
</evidence>
<comment type="catalytic activity">
    <reaction evidence="1">
        <text>[L-4-(L-arginin-2-N-yl)aspartate](n) + H2O = [L-4-(L-arginin-2-N-yl)aspartate](n-1) + L-4-(L-arginin-2-N-yl)aspartate</text>
        <dbReference type="Rhea" id="RHEA:12845"/>
        <dbReference type="Rhea" id="RHEA-COMP:13728"/>
        <dbReference type="Rhea" id="RHEA-COMP:13734"/>
        <dbReference type="ChEBI" id="CHEBI:15377"/>
        <dbReference type="ChEBI" id="CHEBI:137986"/>
        <dbReference type="ChEBI" id="CHEBI:137991"/>
        <dbReference type="EC" id="3.4.15.6"/>
    </reaction>
</comment>
<reference evidence="10 12" key="1">
    <citation type="submission" date="2015-05" db="EMBL/GenBank/DDBJ databases">
        <title>Genome assembly of Archangium gephyra DSM 2261.</title>
        <authorList>
            <person name="Sharma G."/>
            <person name="Subramanian S."/>
        </authorList>
    </citation>
    <scope>NUCLEOTIDE SEQUENCE [LARGE SCALE GENOMIC DNA]</scope>
    <source>
        <strain evidence="10 12">DSM 2261</strain>
    </source>
</reference>
<protein>
    <recommendedName>
        <fullName evidence="5">Cyanophycinase</fullName>
        <ecNumber evidence="4">3.4.15.6</ecNumber>
    </recommendedName>
</protein>
<dbReference type="InterPro" id="IPR029062">
    <property type="entry name" value="Class_I_gatase-like"/>
</dbReference>
<dbReference type="GO" id="GO:0006508">
    <property type="term" value="P:proteolysis"/>
    <property type="evidence" value="ECO:0007669"/>
    <property type="project" value="UniProtKB-KW"/>
</dbReference>
<keyword evidence="13" id="KW-1185">Reference proteome</keyword>
<dbReference type="InterPro" id="IPR011811">
    <property type="entry name" value="Peptidase_S51_cyanophycinase"/>
</dbReference>
<keyword evidence="7" id="KW-0378">Hydrolase</keyword>
<dbReference type="PANTHER" id="PTHR36175:SF1">
    <property type="entry name" value="CYANOPHYCINASE"/>
    <property type="match status" value="1"/>
</dbReference>
<dbReference type="EMBL" id="CP011509">
    <property type="protein sequence ID" value="AKJ00099.1"/>
    <property type="molecule type" value="Genomic_DNA"/>
</dbReference>
<dbReference type="GO" id="GO:0008241">
    <property type="term" value="F:peptidyl-dipeptidase activity"/>
    <property type="evidence" value="ECO:0007669"/>
    <property type="project" value="UniProtKB-EC"/>
</dbReference>
<evidence type="ECO:0000256" key="1">
    <source>
        <dbReference type="ARBA" id="ARBA00001092"/>
    </source>
</evidence>
<dbReference type="AlphaFoldDB" id="A0AAC8Q3Z6"/>
<dbReference type="Gene3D" id="3.40.50.880">
    <property type="match status" value="1"/>
</dbReference>
<feature type="active site" description="Charge relay system" evidence="9">
    <location>
        <position position="146"/>
    </location>
</feature>
<dbReference type="PIRSF" id="PIRSF032067">
    <property type="entry name" value="Cyanophycinase"/>
    <property type="match status" value="1"/>
</dbReference>
<evidence type="ECO:0000256" key="8">
    <source>
        <dbReference type="ARBA" id="ARBA00022825"/>
    </source>
</evidence>
<evidence type="ECO:0000256" key="6">
    <source>
        <dbReference type="ARBA" id="ARBA00022670"/>
    </source>
</evidence>
<sequence length="290" mass="31154">MLRIQPNPDAVVSLSVETQKPERGGHLLLIGGGFKPLEVLKRFVALSGGGEKPVVVFPMASEKSRPTGVELKKQLEEAGAKHVHVVHIDERRDALKPEVVEAVTRAGGVFFSGGDQNRISQRLVDTPVLNALRELMARGGVVAGTSAGAACQSEVMFVGEGDETVLRASNIVTTRGIGLLPGTIVDSHFMARKRQGRLVNLVAEHPELLGVGIDEATAAWVKPDGTLEVVGEGWVVLYDATMARVKRTADHRMSVSGLVQHVLMDGQCFNLQQRTLAEAEEELPLPAVSR</sequence>
<dbReference type="Proteomes" id="UP000035579">
    <property type="component" value="Chromosome"/>
</dbReference>
<dbReference type="NCBIfam" id="TIGR02069">
    <property type="entry name" value="cyanophycinase"/>
    <property type="match status" value="1"/>
</dbReference>
<dbReference type="Proteomes" id="UP000256345">
    <property type="component" value="Unassembled WGS sequence"/>
</dbReference>
<dbReference type="EMBL" id="QUMU01000004">
    <property type="protein sequence ID" value="REG33202.1"/>
    <property type="molecule type" value="Genomic_DNA"/>
</dbReference>
<dbReference type="InterPro" id="IPR005320">
    <property type="entry name" value="Peptidase_S51"/>
</dbReference>
<proteinExistence type="inferred from homology"/>
<comment type="function">
    <text evidence="2">Exopeptidase that catalyzes the hydrolytic cleavage of multi-L-arginyl-poly-L-aspartic acid (cyanophycin; a water-insoluble reserve polymer) into aspartate-arginine dipeptides.</text>
</comment>
<name>A0AAC8Q3Z6_9BACT</name>
<evidence type="ECO:0000313" key="11">
    <source>
        <dbReference type="EMBL" id="REG33202.1"/>
    </source>
</evidence>
<evidence type="ECO:0000256" key="3">
    <source>
        <dbReference type="ARBA" id="ARBA00006534"/>
    </source>
</evidence>
<reference evidence="11 13" key="2">
    <citation type="submission" date="2018-08" db="EMBL/GenBank/DDBJ databases">
        <title>Genomic Encyclopedia of Archaeal and Bacterial Type Strains, Phase II (KMG-II): from individual species to whole genera.</title>
        <authorList>
            <person name="Goeker M."/>
        </authorList>
    </citation>
    <scope>NUCLEOTIDE SEQUENCE [LARGE SCALE GENOMIC DNA]</scope>
    <source>
        <strain evidence="11 13">DSM 2261</strain>
    </source>
</reference>
<evidence type="ECO:0000256" key="9">
    <source>
        <dbReference type="PIRSR" id="PIRSR032067-1"/>
    </source>
</evidence>
<dbReference type="CDD" id="cd03145">
    <property type="entry name" value="GAT1_cyanophycinase"/>
    <property type="match status" value="1"/>
</dbReference>
<feature type="active site" description="Charge relay system" evidence="9">
    <location>
        <position position="215"/>
    </location>
</feature>
<feature type="active site" description="Charge relay system" evidence="9">
    <location>
        <position position="188"/>
    </location>
</feature>
<dbReference type="SUPFAM" id="SSF52317">
    <property type="entry name" value="Class I glutamine amidotransferase-like"/>
    <property type="match status" value="1"/>
</dbReference>
<evidence type="ECO:0000256" key="2">
    <source>
        <dbReference type="ARBA" id="ARBA00002039"/>
    </source>
</evidence>
<dbReference type="Pfam" id="PF03575">
    <property type="entry name" value="Peptidase_S51"/>
    <property type="match status" value="1"/>
</dbReference>
<dbReference type="KEGG" id="age:AA314_01725"/>
<keyword evidence="8" id="KW-0720">Serine protease</keyword>
<comment type="similarity">
    <text evidence="3">Belongs to the peptidase S51 family.</text>
</comment>
<dbReference type="EC" id="3.4.15.6" evidence="4"/>
<keyword evidence="6" id="KW-0645">Protease</keyword>
<dbReference type="GO" id="GO:0008236">
    <property type="term" value="F:serine-type peptidase activity"/>
    <property type="evidence" value="ECO:0007669"/>
    <property type="project" value="UniProtKB-KW"/>
</dbReference>